<gene>
    <name evidence="1" type="ORF">HF882_00110</name>
</gene>
<reference evidence="1 2" key="1">
    <citation type="submission" date="2020-04" db="EMBL/GenBank/DDBJ databases">
        <authorList>
            <person name="Hitch T.C.A."/>
            <person name="Wylensek D."/>
            <person name="Clavel T."/>
        </authorList>
    </citation>
    <scope>NUCLEOTIDE SEQUENCE [LARGE SCALE GENOMIC DNA]</scope>
    <source>
        <strain evidence="1 2">COR2-253-APC-1A</strain>
    </source>
</reference>
<organism evidence="1 2">
    <name type="scientific">Victivallis vadensis</name>
    <dbReference type="NCBI Taxonomy" id="172901"/>
    <lineage>
        <taxon>Bacteria</taxon>
        <taxon>Pseudomonadati</taxon>
        <taxon>Lentisphaerota</taxon>
        <taxon>Lentisphaeria</taxon>
        <taxon>Victivallales</taxon>
        <taxon>Victivallaceae</taxon>
        <taxon>Victivallis</taxon>
    </lineage>
</organism>
<proteinExistence type="predicted"/>
<name>A0A848APN3_9BACT</name>
<accession>A0A848APN3</accession>
<dbReference type="AlphaFoldDB" id="A0A848APN3"/>
<protein>
    <submittedName>
        <fullName evidence="1">Uncharacterized protein</fullName>
    </submittedName>
</protein>
<sequence length="338" mass="39405">MSIIRTVLNEYQLTGNIADFLQQLQTKAQTVPPEKDGVQYCRIDELYGFMPPLEIQWHTSASGKEEIRETIRFHQLDGILILQTQWDELSLTVWLAQGTFYCSCLNLFKESYKLRLSPQLDRENYSTLVQLARFQLELLAQSFNTPLLRLPAIRRQLLLTLEKNDDPLFQNCCLEIFIRLLNQEPGGEEILDQEIFLKRAKIQLAEVLSRRAAFTVRPEYRSKYSRAAAYCVEELWGELFIPINLIWGHLANLPYYRQKIREGTPGSFAFEESYHPDGSVVVSEVYPVDAAEQPELVVRLHCDVYREIFPDYHTAVANRKIAMELIRQFHGEEKNDRI</sequence>
<dbReference type="EMBL" id="JABAEW010000001">
    <property type="protein sequence ID" value="NMD84978.1"/>
    <property type="molecule type" value="Genomic_DNA"/>
</dbReference>
<dbReference type="Proteomes" id="UP000576225">
    <property type="component" value="Unassembled WGS sequence"/>
</dbReference>
<dbReference type="RefSeq" id="WP_168961102.1">
    <property type="nucleotide sequence ID" value="NZ_JABAEW010000001.1"/>
</dbReference>
<evidence type="ECO:0000313" key="2">
    <source>
        <dbReference type="Proteomes" id="UP000576225"/>
    </source>
</evidence>
<comment type="caution">
    <text evidence="1">The sequence shown here is derived from an EMBL/GenBank/DDBJ whole genome shotgun (WGS) entry which is preliminary data.</text>
</comment>
<evidence type="ECO:0000313" key="1">
    <source>
        <dbReference type="EMBL" id="NMD84978.1"/>
    </source>
</evidence>